<feature type="domain" description="SMP-30/Gluconolactonase/LRE-like region" evidence="2">
    <location>
        <begin position="216"/>
        <end position="317"/>
    </location>
</feature>
<dbReference type="EMBL" id="KN832874">
    <property type="protein sequence ID" value="KIN03259.1"/>
    <property type="molecule type" value="Genomic_DNA"/>
</dbReference>
<feature type="chain" id="PRO_5002162886" description="SMP-30/Gluconolactonase/LRE-like region domain-containing protein" evidence="1">
    <location>
        <begin position="22"/>
        <end position="343"/>
    </location>
</feature>
<reference evidence="4" key="2">
    <citation type="submission" date="2015-01" db="EMBL/GenBank/DDBJ databases">
        <title>Evolutionary Origins and Diversification of the Mycorrhizal Mutualists.</title>
        <authorList>
            <consortium name="DOE Joint Genome Institute"/>
            <consortium name="Mycorrhizal Genomics Consortium"/>
            <person name="Kohler A."/>
            <person name="Kuo A."/>
            <person name="Nagy L.G."/>
            <person name="Floudas D."/>
            <person name="Copeland A."/>
            <person name="Barry K.W."/>
            <person name="Cichocki N."/>
            <person name="Veneault-Fourrey C."/>
            <person name="LaButti K."/>
            <person name="Lindquist E.A."/>
            <person name="Lipzen A."/>
            <person name="Lundell T."/>
            <person name="Morin E."/>
            <person name="Murat C."/>
            <person name="Riley R."/>
            <person name="Ohm R."/>
            <person name="Sun H."/>
            <person name="Tunlid A."/>
            <person name="Henrissat B."/>
            <person name="Grigoriev I.V."/>
            <person name="Hibbett D.S."/>
            <person name="Martin F."/>
        </authorList>
    </citation>
    <scope>NUCLEOTIDE SEQUENCE [LARGE SCALE GENOMIC DNA]</scope>
    <source>
        <strain evidence="4">Zn</strain>
    </source>
</reference>
<name>A0A0C3CW98_OIDMZ</name>
<dbReference type="SUPFAM" id="SSF63829">
    <property type="entry name" value="Calcium-dependent phosphotriesterase"/>
    <property type="match status" value="1"/>
</dbReference>
<accession>A0A0C3CW98</accession>
<proteinExistence type="predicted"/>
<dbReference type="Proteomes" id="UP000054321">
    <property type="component" value="Unassembled WGS sequence"/>
</dbReference>
<sequence length="343" mass="36216">MYFKTSSFTTILLVFTSLSTSFPNPQSHPRAVSLPLPDHAIHKFPDPTWLENLAVRPDNTILASLGIPSASVYLVDPRDGSSTLVHTFSSVTGLAGIAALGHDTYYIAGANVSFATLTGVKGSVSIFELDMRSFNSKNGSGAQVKKVVDIPESVLPNGVTTLSSQEKTILVADSSLGVVFNVDVAARTYDIAVDIPELKPPAGAFPIGVNGIKIHDGWLYYTNTAQQTVGRVHIHRNGTVYGTVEVLATGVLPDDFAVDKEGRLWIAMNFRNQLSVLVPSSGNMVSVLGAEAQLTLPGPTSCAFGRRGLEEVLFVATSGGLASPINGTLTEGGKIVAVDTKGF</sequence>
<dbReference type="AlphaFoldDB" id="A0A0C3CW98"/>
<keyword evidence="1" id="KW-0732">Signal</keyword>
<gene>
    <name evidence="3" type="ORF">OIDMADRAFT_27698</name>
</gene>
<evidence type="ECO:0000256" key="1">
    <source>
        <dbReference type="SAM" id="SignalP"/>
    </source>
</evidence>
<dbReference type="InterPro" id="IPR011042">
    <property type="entry name" value="6-blade_b-propeller_TolB-like"/>
</dbReference>
<dbReference type="Pfam" id="PF08450">
    <property type="entry name" value="SGL"/>
    <property type="match status" value="1"/>
</dbReference>
<dbReference type="STRING" id="913774.A0A0C3CW98"/>
<evidence type="ECO:0000313" key="3">
    <source>
        <dbReference type="EMBL" id="KIN03259.1"/>
    </source>
</evidence>
<reference evidence="3 4" key="1">
    <citation type="submission" date="2014-04" db="EMBL/GenBank/DDBJ databases">
        <authorList>
            <consortium name="DOE Joint Genome Institute"/>
            <person name="Kuo A."/>
            <person name="Martino E."/>
            <person name="Perotto S."/>
            <person name="Kohler A."/>
            <person name="Nagy L.G."/>
            <person name="Floudas D."/>
            <person name="Copeland A."/>
            <person name="Barry K.W."/>
            <person name="Cichocki N."/>
            <person name="Veneault-Fourrey C."/>
            <person name="LaButti K."/>
            <person name="Lindquist E.A."/>
            <person name="Lipzen A."/>
            <person name="Lundell T."/>
            <person name="Morin E."/>
            <person name="Murat C."/>
            <person name="Sun H."/>
            <person name="Tunlid A."/>
            <person name="Henrissat B."/>
            <person name="Grigoriev I.V."/>
            <person name="Hibbett D.S."/>
            <person name="Martin F."/>
            <person name="Nordberg H.P."/>
            <person name="Cantor M.N."/>
            <person name="Hua S.X."/>
        </authorList>
    </citation>
    <scope>NUCLEOTIDE SEQUENCE [LARGE SCALE GENOMIC DNA]</scope>
    <source>
        <strain evidence="3 4">Zn</strain>
    </source>
</reference>
<dbReference type="PANTHER" id="PTHR42060:SF1">
    <property type="entry name" value="NHL REPEAT-CONTAINING PROTEIN"/>
    <property type="match status" value="1"/>
</dbReference>
<dbReference type="InterPro" id="IPR013658">
    <property type="entry name" value="SGL"/>
</dbReference>
<dbReference type="OrthoDB" id="9977941at2759"/>
<dbReference type="InterPro" id="IPR052998">
    <property type="entry name" value="Hetero-Diels-Alderase-like"/>
</dbReference>
<evidence type="ECO:0000259" key="2">
    <source>
        <dbReference type="Pfam" id="PF08450"/>
    </source>
</evidence>
<evidence type="ECO:0000313" key="4">
    <source>
        <dbReference type="Proteomes" id="UP000054321"/>
    </source>
</evidence>
<organism evidence="3 4">
    <name type="scientific">Oidiodendron maius (strain Zn)</name>
    <dbReference type="NCBI Taxonomy" id="913774"/>
    <lineage>
        <taxon>Eukaryota</taxon>
        <taxon>Fungi</taxon>
        <taxon>Dikarya</taxon>
        <taxon>Ascomycota</taxon>
        <taxon>Pezizomycotina</taxon>
        <taxon>Leotiomycetes</taxon>
        <taxon>Leotiomycetes incertae sedis</taxon>
        <taxon>Myxotrichaceae</taxon>
        <taxon>Oidiodendron</taxon>
    </lineage>
</organism>
<dbReference type="InParanoid" id="A0A0C3CW98"/>
<dbReference type="PANTHER" id="PTHR42060">
    <property type="entry name" value="NHL REPEAT-CONTAINING PROTEIN-RELATED"/>
    <property type="match status" value="1"/>
</dbReference>
<feature type="signal peptide" evidence="1">
    <location>
        <begin position="1"/>
        <end position="21"/>
    </location>
</feature>
<keyword evidence="4" id="KW-1185">Reference proteome</keyword>
<protein>
    <recommendedName>
        <fullName evidence="2">SMP-30/Gluconolactonase/LRE-like region domain-containing protein</fullName>
    </recommendedName>
</protein>
<dbReference type="Gene3D" id="2.120.10.30">
    <property type="entry name" value="TolB, C-terminal domain"/>
    <property type="match status" value="1"/>
</dbReference>
<dbReference type="HOGENOM" id="CLU_052989_1_0_1"/>